<keyword evidence="3" id="KW-1185">Reference proteome</keyword>
<feature type="compositionally biased region" description="Basic and acidic residues" evidence="1">
    <location>
        <begin position="430"/>
        <end position="453"/>
    </location>
</feature>
<dbReference type="Proteomes" id="UP000636800">
    <property type="component" value="Chromosome 1"/>
</dbReference>
<feature type="region of interest" description="Disordered" evidence="1">
    <location>
        <begin position="195"/>
        <end position="217"/>
    </location>
</feature>
<proteinExistence type="predicted"/>
<evidence type="ECO:0000313" key="3">
    <source>
        <dbReference type="Proteomes" id="UP000636800"/>
    </source>
</evidence>
<organism evidence="2 3">
    <name type="scientific">Vanilla planifolia</name>
    <name type="common">Vanilla</name>
    <dbReference type="NCBI Taxonomy" id="51239"/>
    <lineage>
        <taxon>Eukaryota</taxon>
        <taxon>Viridiplantae</taxon>
        <taxon>Streptophyta</taxon>
        <taxon>Embryophyta</taxon>
        <taxon>Tracheophyta</taxon>
        <taxon>Spermatophyta</taxon>
        <taxon>Magnoliopsida</taxon>
        <taxon>Liliopsida</taxon>
        <taxon>Asparagales</taxon>
        <taxon>Orchidaceae</taxon>
        <taxon>Vanilloideae</taxon>
        <taxon>Vanilleae</taxon>
        <taxon>Vanilla</taxon>
    </lineage>
</organism>
<gene>
    <name evidence="2" type="ORF">HPP92_002942</name>
</gene>
<evidence type="ECO:0000256" key="1">
    <source>
        <dbReference type="SAM" id="MobiDB-lite"/>
    </source>
</evidence>
<evidence type="ECO:0000313" key="2">
    <source>
        <dbReference type="EMBL" id="KAG0498251.1"/>
    </source>
</evidence>
<feature type="region of interest" description="Disordered" evidence="1">
    <location>
        <begin position="1"/>
        <end position="30"/>
    </location>
</feature>
<protein>
    <recommendedName>
        <fullName evidence="4">Chloroplast protein HCF243</fullName>
    </recommendedName>
</protein>
<dbReference type="EMBL" id="JADCNL010000001">
    <property type="protein sequence ID" value="KAG0498251.1"/>
    <property type="molecule type" value="Genomic_DNA"/>
</dbReference>
<sequence>MGKKRPTAMEGGDRERCHAQPHRSGSSGGVAGDFFVCFTARPSSSSASAAMRVPSSKALMSPGRGRDASSAPALSGSLSRRLRSSGSVKGGQSPMFPSGVPLTGRKKGCAFEFSEPSSPKVTCIGQVRVKAKKKGRSKAKAAMATSRSRRGRGGEVSFRREEGGDDCVSVRNQGWVHQFPLSICGGRSLCGSGCNSSSSSGSGEEKRSGKKTAARWGSSSSSCGALLARWLMAVQESEEQTKGEDAVEEGKKVEVGFLLVERDEKVVDLGNVMGEKGEMMIMEPKGEDGEEEAARVSVCIPPKNALLLMRCRSDPVRMAALAQRFWGSPASKAQCDEEELKEEDSEEEEENVETKEGVKVVEFSVKSDEVDKEEDDCDFENTAEGVKKTLVEDGGVFPGEKELLLLKIDISTAREGISCRSRPDVQITPSKDEAREETKGTELKEGLEEKENTGVELGRSVGISASKWKEKGRRRGKARDLRRHSFSFEMDAKRHSFSSEKEARRASFSADRSSWWSFPVDKEELGQKEEDTMIETEKKRAVTPEAEGLEEMKAIGETESKGKHETERNGEQKKSGGAGEKAELPDCLLMMLYEPKLSMEVSKETWVCPDDFISWRVYQSRNRLLSKPGIACKAAGESGEATQVSKETTSAVDASVELLETLAALPSTPATVAAIQQKAVGPAKVAPYEPFVLTRCKSEPVRPSVKLVPDVCFWKDRHLPVGAAGLGF</sequence>
<dbReference type="PANTHER" id="PTHR33448:SF4">
    <property type="entry name" value="CHLOROPLAST PROTEIN HCF243"/>
    <property type="match status" value="1"/>
</dbReference>
<evidence type="ECO:0008006" key="4">
    <source>
        <dbReference type="Google" id="ProtNLM"/>
    </source>
</evidence>
<name>A0A835VIY6_VANPL</name>
<feature type="region of interest" description="Disordered" evidence="1">
    <location>
        <begin position="332"/>
        <end position="356"/>
    </location>
</feature>
<feature type="compositionally biased region" description="Basic residues" evidence="1">
    <location>
        <begin position="470"/>
        <end position="485"/>
    </location>
</feature>
<feature type="compositionally biased region" description="Low complexity" evidence="1">
    <location>
        <begin position="43"/>
        <end position="56"/>
    </location>
</feature>
<dbReference type="AlphaFoldDB" id="A0A835VIY6"/>
<feature type="compositionally biased region" description="Acidic residues" evidence="1">
    <location>
        <begin position="336"/>
        <end position="351"/>
    </location>
</feature>
<feature type="region of interest" description="Disordered" evidence="1">
    <location>
        <begin position="418"/>
        <end position="506"/>
    </location>
</feature>
<comment type="caution">
    <text evidence="2">The sequence shown here is derived from an EMBL/GenBank/DDBJ whole genome shotgun (WGS) entry which is preliminary data.</text>
</comment>
<accession>A0A835VIY6</accession>
<feature type="region of interest" description="Disordered" evidence="1">
    <location>
        <begin position="134"/>
        <end position="160"/>
    </location>
</feature>
<feature type="compositionally biased region" description="Low complexity" evidence="1">
    <location>
        <begin position="68"/>
        <end position="87"/>
    </location>
</feature>
<dbReference type="PANTHER" id="PTHR33448">
    <property type="entry name" value="CHLOROPLAST PROTEIN HCF243-RELATED"/>
    <property type="match status" value="1"/>
</dbReference>
<reference evidence="2 3" key="1">
    <citation type="journal article" date="2020" name="Nat. Food">
        <title>A phased Vanilla planifolia genome enables genetic improvement of flavour and production.</title>
        <authorList>
            <person name="Hasing T."/>
            <person name="Tang H."/>
            <person name="Brym M."/>
            <person name="Khazi F."/>
            <person name="Huang T."/>
            <person name="Chambers A.H."/>
        </authorList>
    </citation>
    <scope>NUCLEOTIDE SEQUENCE [LARGE SCALE GENOMIC DNA]</scope>
    <source>
        <tissue evidence="2">Leaf</tissue>
    </source>
</reference>
<feature type="region of interest" description="Disordered" evidence="1">
    <location>
        <begin position="553"/>
        <end position="580"/>
    </location>
</feature>
<dbReference type="OrthoDB" id="2143914at2759"/>
<feature type="compositionally biased region" description="Basic and acidic residues" evidence="1">
    <location>
        <begin position="490"/>
        <end position="505"/>
    </location>
</feature>
<feature type="region of interest" description="Disordered" evidence="1">
    <location>
        <begin position="43"/>
        <end position="101"/>
    </location>
</feature>